<dbReference type="Pfam" id="PF00866">
    <property type="entry name" value="Ring_hydroxyl_B"/>
    <property type="match status" value="1"/>
</dbReference>
<keyword evidence="4" id="KW-1185">Reference proteome</keyword>
<comment type="similarity">
    <text evidence="1">Belongs to the bacterial ring-hydroxylating dioxygenase beta subunit family.</text>
</comment>
<sequence length="186" mass="20752">MTSQSTATELDSATELNTAPGLELRLGRLADPRVAQAIELVWHEATLLDAKAYEDWERLWTADGKYVIPIDPETEDFEARLNMVYDDARMRRMRVTRLVEGYSMSAVAAARTARTISRFTVGELTEDAVTLRSAQVLVGFKREKHILLAADLTHRVRFTEEGALIDLKVVRLVNSDGAVTASGFLL</sequence>
<dbReference type="Gene3D" id="3.10.450.50">
    <property type="match status" value="1"/>
</dbReference>
<dbReference type="Proteomes" id="UP001500752">
    <property type="component" value="Unassembled WGS sequence"/>
</dbReference>
<dbReference type="SUPFAM" id="SSF54427">
    <property type="entry name" value="NTF2-like"/>
    <property type="match status" value="1"/>
</dbReference>
<accession>A0ABP7C9H4</accession>
<name>A0ABP7C9H4_9MICC</name>
<evidence type="ECO:0000313" key="4">
    <source>
        <dbReference type="Proteomes" id="UP001500752"/>
    </source>
</evidence>
<organism evidence="3 4">
    <name type="scientific">Arthrobacter ginkgonis</name>
    <dbReference type="NCBI Taxonomy" id="1630594"/>
    <lineage>
        <taxon>Bacteria</taxon>
        <taxon>Bacillati</taxon>
        <taxon>Actinomycetota</taxon>
        <taxon>Actinomycetes</taxon>
        <taxon>Micrococcales</taxon>
        <taxon>Micrococcaceae</taxon>
        <taxon>Arthrobacter</taxon>
    </lineage>
</organism>
<dbReference type="InterPro" id="IPR000391">
    <property type="entry name" value="Rng_hydr_dOase-bsu"/>
</dbReference>
<dbReference type="InterPro" id="IPR032710">
    <property type="entry name" value="NTF2-like_dom_sf"/>
</dbReference>
<comment type="caution">
    <text evidence="3">The sequence shown here is derived from an EMBL/GenBank/DDBJ whole genome shotgun (WGS) entry which is preliminary data.</text>
</comment>
<dbReference type="RefSeq" id="WP_345150848.1">
    <property type="nucleotide sequence ID" value="NZ_BAABEO010000015.1"/>
</dbReference>
<evidence type="ECO:0000256" key="1">
    <source>
        <dbReference type="ARBA" id="ARBA00009570"/>
    </source>
</evidence>
<reference evidence="4" key="1">
    <citation type="journal article" date="2019" name="Int. J. Syst. Evol. Microbiol.">
        <title>The Global Catalogue of Microorganisms (GCM) 10K type strain sequencing project: providing services to taxonomists for standard genome sequencing and annotation.</title>
        <authorList>
            <consortium name="The Broad Institute Genomics Platform"/>
            <consortium name="The Broad Institute Genome Sequencing Center for Infectious Disease"/>
            <person name="Wu L."/>
            <person name="Ma J."/>
        </authorList>
    </citation>
    <scope>NUCLEOTIDE SEQUENCE [LARGE SCALE GENOMIC DNA]</scope>
    <source>
        <strain evidence="4">JCM 30742</strain>
    </source>
</reference>
<dbReference type="GO" id="GO:0051213">
    <property type="term" value="F:dioxygenase activity"/>
    <property type="evidence" value="ECO:0007669"/>
    <property type="project" value="UniProtKB-KW"/>
</dbReference>
<evidence type="ECO:0000256" key="2">
    <source>
        <dbReference type="ARBA" id="ARBA00023002"/>
    </source>
</evidence>
<proteinExistence type="inferred from homology"/>
<dbReference type="PANTHER" id="PTHR41534">
    <property type="entry name" value="BLR3401 PROTEIN"/>
    <property type="match status" value="1"/>
</dbReference>
<gene>
    <name evidence="3" type="ORF">GCM10023081_22570</name>
</gene>
<dbReference type="EMBL" id="BAABEO010000015">
    <property type="protein sequence ID" value="GAA3684410.1"/>
    <property type="molecule type" value="Genomic_DNA"/>
</dbReference>
<keyword evidence="3" id="KW-0223">Dioxygenase</keyword>
<keyword evidence="2" id="KW-0560">Oxidoreductase</keyword>
<dbReference type="PANTHER" id="PTHR41534:SF2">
    <property type="entry name" value="3-PHENYLPROPIONATE_CINNAMIC ACID DIOXYGENASE SUBUNIT BETA"/>
    <property type="match status" value="1"/>
</dbReference>
<evidence type="ECO:0000313" key="3">
    <source>
        <dbReference type="EMBL" id="GAA3684410.1"/>
    </source>
</evidence>
<protein>
    <submittedName>
        <fullName evidence="3">Aromatic-ring-hydroxylating dioxygenase subunit beta</fullName>
    </submittedName>
</protein>